<dbReference type="PIRSF" id="PIRSF006487">
    <property type="entry name" value="GcvT"/>
    <property type="match status" value="1"/>
</dbReference>
<accession>A0A368C5Y3</accession>
<dbReference type="PANTHER" id="PTHR43757">
    <property type="entry name" value="AMINOMETHYLTRANSFERASE"/>
    <property type="match status" value="1"/>
</dbReference>
<evidence type="ECO:0000256" key="1">
    <source>
        <dbReference type="ARBA" id="ARBA00008609"/>
    </source>
</evidence>
<dbReference type="InterPro" id="IPR029043">
    <property type="entry name" value="GcvT/YgfZ_C"/>
</dbReference>
<dbReference type="NCBIfam" id="NF001567">
    <property type="entry name" value="PRK00389.1"/>
    <property type="match status" value="1"/>
</dbReference>
<evidence type="ECO:0000259" key="9">
    <source>
        <dbReference type="Pfam" id="PF08669"/>
    </source>
</evidence>
<feature type="domain" description="GCVT N-terminal" evidence="8">
    <location>
        <begin position="8"/>
        <end position="254"/>
    </location>
</feature>
<gene>
    <name evidence="10" type="primary">gcvT</name>
    <name evidence="10" type="ORF">DBW92_02145</name>
</gene>
<dbReference type="SUPFAM" id="SSF103025">
    <property type="entry name" value="Folate-binding domain"/>
    <property type="match status" value="1"/>
</dbReference>
<dbReference type="Pfam" id="PF08669">
    <property type="entry name" value="GCV_T_C"/>
    <property type="match status" value="1"/>
</dbReference>
<keyword evidence="4 10" id="KW-0808">Transferase</keyword>
<keyword evidence="3" id="KW-0032">Aminotransferase</keyword>
<evidence type="ECO:0000256" key="3">
    <source>
        <dbReference type="ARBA" id="ARBA00022576"/>
    </source>
</evidence>
<evidence type="ECO:0000256" key="5">
    <source>
        <dbReference type="ARBA" id="ARBA00031395"/>
    </source>
</evidence>
<organism evidence="10 11">
    <name type="scientific">SAR86 cluster bacterium</name>
    <dbReference type="NCBI Taxonomy" id="2030880"/>
    <lineage>
        <taxon>Bacteria</taxon>
        <taxon>Pseudomonadati</taxon>
        <taxon>Pseudomonadota</taxon>
        <taxon>Gammaproteobacteria</taxon>
        <taxon>SAR86 cluster</taxon>
    </lineage>
</organism>
<dbReference type="InterPro" id="IPR028896">
    <property type="entry name" value="GcvT/YgfZ/DmdA"/>
</dbReference>
<evidence type="ECO:0000256" key="6">
    <source>
        <dbReference type="ARBA" id="ARBA00047665"/>
    </source>
</evidence>
<dbReference type="InterPro" id="IPR006222">
    <property type="entry name" value="GCVT_N"/>
</dbReference>
<dbReference type="EMBL" id="QOPI01000007">
    <property type="protein sequence ID" value="RCL44933.1"/>
    <property type="molecule type" value="Genomic_DNA"/>
</dbReference>
<dbReference type="Gene3D" id="2.40.30.110">
    <property type="entry name" value="Aminomethyltransferase beta-barrel domains"/>
    <property type="match status" value="1"/>
</dbReference>
<comment type="caution">
    <text evidence="10">The sequence shown here is derived from an EMBL/GenBank/DDBJ whole genome shotgun (WGS) entry which is preliminary data.</text>
</comment>
<dbReference type="GO" id="GO:0008168">
    <property type="term" value="F:methyltransferase activity"/>
    <property type="evidence" value="ECO:0007669"/>
    <property type="project" value="UniProtKB-KW"/>
</dbReference>
<keyword evidence="10" id="KW-0489">Methyltransferase</keyword>
<dbReference type="EC" id="2.1.2.10" evidence="2"/>
<dbReference type="Gene3D" id="3.30.1360.120">
    <property type="entry name" value="Probable tRNA modification gtpase trme, domain 1"/>
    <property type="match status" value="1"/>
</dbReference>
<comment type="catalytic activity">
    <reaction evidence="6">
        <text>N(6)-[(R)-S(8)-aminomethyldihydrolipoyl]-L-lysyl-[protein] + (6S)-5,6,7,8-tetrahydrofolate = N(6)-[(R)-dihydrolipoyl]-L-lysyl-[protein] + (6R)-5,10-methylene-5,6,7,8-tetrahydrofolate + NH4(+)</text>
        <dbReference type="Rhea" id="RHEA:16945"/>
        <dbReference type="Rhea" id="RHEA-COMP:10475"/>
        <dbReference type="Rhea" id="RHEA-COMP:10492"/>
        <dbReference type="ChEBI" id="CHEBI:15636"/>
        <dbReference type="ChEBI" id="CHEBI:28938"/>
        <dbReference type="ChEBI" id="CHEBI:57453"/>
        <dbReference type="ChEBI" id="CHEBI:83100"/>
        <dbReference type="ChEBI" id="CHEBI:83143"/>
        <dbReference type="EC" id="2.1.2.10"/>
    </reaction>
</comment>
<feature type="domain" description="Aminomethyltransferase C-terminal" evidence="9">
    <location>
        <begin position="277"/>
        <end position="347"/>
    </location>
</feature>
<dbReference type="Gene3D" id="4.10.1250.10">
    <property type="entry name" value="Aminomethyltransferase fragment"/>
    <property type="match status" value="1"/>
</dbReference>
<dbReference type="GO" id="GO:0008483">
    <property type="term" value="F:transaminase activity"/>
    <property type="evidence" value="ECO:0007669"/>
    <property type="project" value="UniProtKB-KW"/>
</dbReference>
<dbReference type="GO" id="GO:0004047">
    <property type="term" value="F:aminomethyltransferase activity"/>
    <property type="evidence" value="ECO:0007669"/>
    <property type="project" value="UniProtKB-EC"/>
</dbReference>
<feature type="binding site" evidence="7">
    <location>
        <position position="192"/>
    </location>
    <ligand>
        <name>substrate</name>
    </ligand>
</feature>
<protein>
    <recommendedName>
        <fullName evidence="2">aminomethyltransferase</fullName>
        <ecNumber evidence="2">2.1.2.10</ecNumber>
    </recommendedName>
    <alternativeName>
        <fullName evidence="5">Glycine cleavage system T protein</fullName>
    </alternativeName>
</protein>
<dbReference type="NCBIfam" id="TIGR00528">
    <property type="entry name" value="gcvT"/>
    <property type="match status" value="1"/>
</dbReference>
<evidence type="ECO:0000256" key="7">
    <source>
        <dbReference type="PIRSR" id="PIRSR006487-1"/>
    </source>
</evidence>
<dbReference type="InterPro" id="IPR006223">
    <property type="entry name" value="GcvT"/>
</dbReference>
<dbReference type="GO" id="GO:0032259">
    <property type="term" value="P:methylation"/>
    <property type="evidence" value="ECO:0007669"/>
    <property type="project" value="UniProtKB-KW"/>
</dbReference>
<dbReference type="AlphaFoldDB" id="A0A368C5Y3"/>
<dbReference type="InterPro" id="IPR027266">
    <property type="entry name" value="TrmE/GcvT-like"/>
</dbReference>
<evidence type="ECO:0000313" key="11">
    <source>
        <dbReference type="Proteomes" id="UP000252915"/>
    </source>
</evidence>
<dbReference type="GO" id="GO:0005960">
    <property type="term" value="C:glycine cleavage complex"/>
    <property type="evidence" value="ECO:0007669"/>
    <property type="project" value="InterPro"/>
</dbReference>
<dbReference type="GO" id="GO:0006546">
    <property type="term" value="P:glycine catabolic process"/>
    <property type="evidence" value="ECO:0007669"/>
    <property type="project" value="InterPro"/>
</dbReference>
<sequence length="355" mass="39749">MAINKTRLHKKHIEHNAKMVDFSGWNMPINYGSQINEHNIVRSSAGIFDVSHMTVFDLSGSEQKAFLRKLLPNDISKIINYQKGLYSPLLDKSGNILDDLIVYNMDNNFRIISNCATSVQNHEWFIKQSTKFDVGVCLNEDVSIIAVQGPESIKILNKIGYNDINNLSNFDIKFDASVMIAKTGYTGEEGFEIILNNSEVVSFWEKLIDVGASPIGLGARDTLRLEAGLNLYGVDMDQTNNPYESNLSWTIDFNDSDRDFIGKKALSLIDKNISKELKGVILKERGILRSGQVISHENGAGKILSGTFSPTLGYSIGMARLDKGHNNKGKVLIRNKEFNIEIISLPFIRKGKMRL</sequence>
<dbReference type="GO" id="GO:0005829">
    <property type="term" value="C:cytosol"/>
    <property type="evidence" value="ECO:0007669"/>
    <property type="project" value="TreeGrafter"/>
</dbReference>
<proteinExistence type="inferred from homology"/>
<dbReference type="PANTHER" id="PTHR43757:SF2">
    <property type="entry name" value="AMINOMETHYLTRANSFERASE, MITOCHONDRIAL"/>
    <property type="match status" value="1"/>
</dbReference>
<evidence type="ECO:0000259" key="8">
    <source>
        <dbReference type="Pfam" id="PF01571"/>
    </source>
</evidence>
<dbReference type="SUPFAM" id="SSF101790">
    <property type="entry name" value="Aminomethyltransferase beta-barrel domain"/>
    <property type="match status" value="1"/>
</dbReference>
<dbReference type="Gene3D" id="3.30.70.1400">
    <property type="entry name" value="Aminomethyltransferase beta-barrel domains"/>
    <property type="match status" value="1"/>
</dbReference>
<evidence type="ECO:0000256" key="2">
    <source>
        <dbReference type="ARBA" id="ARBA00012616"/>
    </source>
</evidence>
<dbReference type="Proteomes" id="UP000252915">
    <property type="component" value="Unassembled WGS sequence"/>
</dbReference>
<reference evidence="10 11" key="1">
    <citation type="journal article" date="2018" name="Microbiome">
        <title>Fine metagenomic profile of the Mediterranean stratified and mixed water columns revealed by assembly and recruitment.</title>
        <authorList>
            <person name="Haro-Moreno J.M."/>
            <person name="Lopez-Perez M."/>
            <person name="De La Torre J.R."/>
            <person name="Picazo A."/>
            <person name="Camacho A."/>
            <person name="Rodriguez-Valera F."/>
        </authorList>
    </citation>
    <scope>NUCLEOTIDE SEQUENCE [LARGE SCALE GENOMIC DNA]</scope>
    <source>
        <strain evidence="10">MED-G78</strain>
    </source>
</reference>
<dbReference type="Pfam" id="PF01571">
    <property type="entry name" value="GCV_T"/>
    <property type="match status" value="1"/>
</dbReference>
<comment type="similarity">
    <text evidence="1">Belongs to the GcvT family.</text>
</comment>
<name>A0A368C5Y3_9GAMM</name>
<evidence type="ECO:0000313" key="10">
    <source>
        <dbReference type="EMBL" id="RCL44933.1"/>
    </source>
</evidence>
<evidence type="ECO:0000256" key="4">
    <source>
        <dbReference type="ARBA" id="ARBA00022679"/>
    </source>
</evidence>
<dbReference type="InterPro" id="IPR013977">
    <property type="entry name" value="GcvT_C"/>
</dbReference>